<dbReference type="AlphaFoldDB" id="A0A7L9WP36"/>
<dbReference type="Gene3D" id="1.10.10.10">
    <property type="entry name" value="Winged helix-like DNA-binding domain superfamily/Winged helix DNA-binding domain"/>
    <property type="match status" value="1"/>
</dbReference>
<evidence type="ECO:0000256" key="1">
    <source>
        <dbReference type="ARBA" id="ARBA00023015"/>
    </source>
</evidence>
<dbReference type="SMART" id="SM00347">
    <property type="entry name" value="HTH_MARR"/>
    <property type="match status" value="1"/>
</dbReference>
<dbReference type="SUPFAM" id="SSF46785">
    <property type="entry name" value="Winged helix' DNA-binding domain"/>
    <property type="match status" value="1"/>
</dbReference>
<accession>A0A7L9WP36</accession>
<evidence type="ECO:0000256" key="3">
    <source>
        <dbReference type="ARBA" id="ARBA00023163"/>
    </source>
</evidence>
<sequence>MTQSDTAETFYRDVITLTRKVRTLFDARASSRGLTYARARLLLHMSTCEVQTQAELAEAMEVERPTMARLIDGLEEAGMVRREVLSGDRRQRHVHLTDQAKTEAAAVSALTDTLRAELVAGIPAEELERAHRVIEQMLDNVVKAACS</sequence>
<organism evidence="5 6">
    <name type="scientific">Pseudooceanicola spongiae</name>
    <dbReference type="NCBI Taxonomy" id="2613965"/>
    <lineage>
        <taxon>Bacteria</taxon>
        <taxon>Pseudomonadati</taxon>
        <taxon>Pseudomonadota</taxon>
        <taxon>Alphaproteobacteria</taxon>
        <taxon>Rhodobacterales</taxon>
        <taxon>Paracoccaceae</taxon>
        <taxon>Pseudooceanicola</taxon>
    </lineage>
</organism>
<protein>
    <submittedName>
        <fullName evidence="5">MarR family transcriptional regulator</fullName>
    </submittedName>
</protein>
<keyword evidence="3" id="KW-0804">Transcription</keyword>
<evidence type="ECO:0000259" key="4">
    <source>
        <dbReference type="PROSITE" id="PS50995"/>
    </source>
</evidence>
<dbReference type="EMBL" id="CP045201">
    <property type="protein sequence ID" value="QOL81477.1"/>
    <property type="molecule type" value="Genomic_DNA"/>
</dbReference>
<dbReference type="RefSeq" id="WP_193079396.1">
    <property type="nucleotide sequence ID" value="NZ_CP045201.1"/>
</dbReference>
<dbReference type="PANTHER" id="PTHR42756:SF1">
    <property type="entry name" value="TRANSCRIPTIONAL REPRESSOR OF EMRAB OPERON"/>
    <property type="match status" value="1"/>
</dbReference>
<dbReference type="GO" id="GO:0003677">
    <property type="term" value="F:DNA binding"/>
    <property type="evidence" value="ECO:0007669"/>
    <property type="project" value="UniProtKB-KW"/>
</dbReference>
<name>A0A7L9WP36_9RHOB</name>
<evidence type="ECO:0000256" key="2">
    <source>
        <dbReference type="ARBA" id="ARBA00023125"/>
    </source>
</evidence>
<dbReference type="InterPro" id="IPR036390">
    <property type="entry name" value="WH_DNA-bd_sf"/>
</dbReference>
<dbReference type="Pfam" id="PF12802">
    <property type="entry name" value="MarR_2"/>
    <property type="match status" value="1"/>
</dbReference>
<dbReference type="Proteomes" id="UP000594118">
    <property type="component" value="Chromosome"/>
</dbReference>
<dbReference type="InterPro" id="IPR000835">
    <property type="entry name" value="HTH_MarR-typ"/>
</dbReference>
<dbReference type="KEGG" id="pshq:F3W81_11965"/>
<dbReference type="PROSITE" id="PS50995">
    <property type="entry name" value="HTH_MARR_2"/>
    <property type="match status" value="1"/>
</dbReference>
<dbReference type="PANTHER" id="PTHR42756">
    <property type="entry name" value="TRANSCRIPTIONAL REGULATOR, MARR"/>
    <property type="match status" value="1"/>
</dbReference>
<evidence type="ECO:0000313" key="5">
    <source>
        <dbReference type="EMBL" id="QOL81477.1"/>
    </source>
</evidence>
<dbReference type="PRINTS" id="PR00598">
    <property type="entry name" value="HTHMARR"/>
</dbReference>
<reference evidence="5 6" key="1">
    <citation type="submission" date="2019-10" db="EMBL/GenBank/DDBJ databases">
        <title>Pseudopuniceibacterium sp. HQ09 islated from Antarctica.</title>
        <authorList>
            <person name="Liao L."/>
            <person name="Su S."/>
            <person name="Chen B."/>
            <person name="Yu Y."/>
        </authorList>
    </citation>
    <scope>NUCLEOTIDE SEQUENCE [LARGE SCALE GENOMIC DNA]</scope>
    <source>
        <strain evidence="5 6">HQ09</strain>
    </source>
</reference>
<keyword evidence="1" id="KW-0805">Transcription regulation</keyword>
<gene>
    <name evidence="5" type="ORF">F3W81_11965</name>
</gene>
<feature type="domain" description="HTH marR-type" evidence="4">
    <location>
        <begin position="7"/>
        <end position="139"/>
    </location>
</feature>
<keyword evidence="6" id="KW-1185">Reference proteome</keyword>
<evidence type="ECO:0000313" key="6">
    <source>
        <dbReference type="Proteomes" id="UP000594118"/>
    </source>
</evidence>
<keyword evidence="2" id="KW-0238">DNA-binding</keyword>
<dbReference type="GO" id="GO:0003700">
    <property type="term" value="F:DNA-binding transcription factor activity"/>
    <property type="evidence" value="ECO:0007669"/>
    <property type="project" value="InterPro"/>
</dbReference>
<proteinExistence type="predicted"/>
<dbReference type="InterPro" id="IPR036388">
    <property type="entry name" value="WH-like_DNA-bd_sf"/>
</dbReference>